<evidence type="ECO:0000256" key="1">
    <source>
        <dbReference type="SAM" id="MobiDB-lite"/>
    </source>
</evidence>
<name>A0A699X460_TANCI</name>
<organism evidence="2">
    <name type="scientific">Tanacetum cinerariifolium</name>
    <name type="common">Dalmatian daisy</name>
    <name type="synonym">Chrysanthemum cinerariifolium</name>
    <dbReference type="NCBI Taxonomy" id="118510"/>
    <lineage>
        <taxon>Eukaryota</taxon>
        <taxon>Viridiplantae</taxon>
        <taxon>Streptophyta</taxon>
        <taxon>Embryophyta</taxon>
        <taxon>Tracheophyta</taxon>
        <taxon>Spermatophyta</taxon>
        <taxon>Magnoliopsida</taxon>
        <taxon>eudicotyledons</taxon>
        <taxon>Gunneridae</taxon>
        <taxon>Pentapetalae</taxon>
        <taxon>asterids</taxon>
        <taxon>campanulids</taxon>
        <taxon>Asterales</taxon>
        <taxon>Asteraceae</taxon>
        <taxon>Asteroideae</taxon>
        <taxon>Anthemideae</taxon>
        <taxon>Anthemidinae</taxon>
        <taxon>Tanacetum</taxon>
    </lineage>
</organism>
<accession>A0A699X460</accession>
<comment type="caution">
    <text evidence="2">The sequence shown here is derived from an EMBL/GenBank/DDBJ whole genome shotgun (WGS) entry which is preliminary data.</text>
</comment>
<dbReference type="EMBL" id="BKCJ011785192">
    <property type="protein sequence ID" value="GFD52688.1"/>
    <property type="molecule type" value="Genomic_DNA"/>
</dbReference>
<proteinExistence type="predicted"/>
<protein>
    <submittedName>
        <fullName evidence="2">Uncharacterized protein</fullName>
    </submittedName>
</protein>
<feature type="compositionally biased region" description="Low complexity" evidence="1">
    <location>
        <begin position="7"/>
        <end position="17"/>
    </location>
</feature>
<feature type="compositionally biased region" description="Polar residues" evidence="1">
    <location>
        <begin position="70"/>
        <end position="82"/>
    </location>
</feature>
<sequence length="95" mass="9916">GMIDEVSPSSGSRNSLSPQRGPEPNRRMSLPILLKDTASTFSDPDTSTSVSWVPIPSNLLGFGVNRSPVTALSSSQNATSKPSGELRPVPTAVPP</sequence>
<feature type="region of interest" description="Disordered" evidence="1">
    <location>
        <begin position="70"/>
        <end position="95"/>
    </location>
</feature>
<feature type="region of interest" description="Disordered" evidence="1">
    <location>
        <begin position="1"/>
        <end position="30"/>
    </location>
</feature>
<evidence type="ECO:0000313" key="2">
    <source>
        <dbReference type="EMBL" id="GFD52688.1"/>
    </source>
</evidence>
<dbReference type="AlphaFoldDB" id="A0A699X460"/>
<reference evidence="2" key="1">
    <citation type="journal article" date="2019" name="Sci. Rep.">
        <title>Draft genome of Tanacetum cinerariifolium, the natural source of mosquito coil.</title>
        <authorList>
            <person name="Yamashiro T."/>
            <person name="Shiraishi A."/>
            <person name="Satake H."/>
            <person name="Nakayama K."/>
        </authorList>
    </citation>
    <scope>NUCLEOTIDE SEQUENCE</scope>
</reference>
<feature type="non-terminal residue" evidence="2">
    <location>
        <position position="1"/>
    </location>
</feature>
<gene>
    <name evidence="2" type="ORF">Tci_924657</name>
</gene>